<feature type="transmembrane region" description="Helical" evidence="8">
    <location>
        <begin position="62"/>
        <end position="85"/>
    </location>
</feature>
<keyword evidence="4" id="KW-1003">Cell membrane</keyword>
<feature type="transmembrane region" description="Helical" evidence="8">
    <location>
        <begin position="148"/>
        <end position="169"/>
    </location>
</feature>
<name>A0A9D7E253_9PROT</name>
<evidence type="ECO:0000256" key="3">
    <source>
        <dbReference type="ARBA" id="ARBA00022448"/>
    </source>
</evidence>
<comment type="similarity">
    <text evidence="2">Belongs to the auxin efflux carrier (TC 2.A.69) family.</text>
</comment>
<protein>
    <submittedName>
        <fullName evidence="9">AEC family transporter</fullName>
    </submittedName>
</protein>
<dbReference type="GO" id="GO:0055085">
    <property type="term" value="P:transmembrane transport"/>
    <property type="evidence" value="ECO:0007669"/>
    <property type="project" value="InterPro"/>
</dbReference>
<feature type="transmembrane region" description="Helical" evidence="8">
    <location>
        <begin position="35"/>
        <end position="55"/>
    </location>
</feature>
<dbReference type="EMBL" id="JADJEV010000002">
    <property type="protein sequence ID" value="MBK6972312.1"/>
    <property type="molecule type" value="Genomic_DNA"/>
</dbReference>
<feature type="transmembrane region" description="Helical" evidence="8">
    <location>
        <begin position="105"/>
        <end position="127"/>
    </location>
</feature>
<keyword evidence="3" id="KW-0813">Transport</keyword>
<proteinExistence type="inferred from homology"/>
<evidence type="ECO:0000256" key="2">
    <source>
        <dbReference type="ARBA" id="ARBA00010145"/>
    </source>
</evidence>
<evidence type="ECO:0000256" key="5">
    <source>
        <dbReference type="ARBA" id="ARBA00022692"/>
    </source>
</evidence>
<comment type="caution">
    <text evidence="9">The sequence shown here is derived from an EMBL/GenBank/DDBJ whole genome shotgun (WGS) entry which is preliminary data.</text>
</comment>
<dbReference type="AlphaFoldDB" id="A0A9D7E253"/>
<sequence length="291" mass="31103">MILRILSIVFPVFAIAAIGYVYGRRRQPDLTVANQINMDVFIPALVFGALAARSFQPAQYQLLALAGLLTVIASGLAGWLAARMLGVAPRTFAPPIMFNNCGNLGLPLAVLAFGEAALAPAVVLFVISNLLHFSVGTYLLDHHAKLSTLWRMPVVIASIGGLLVSLAGIEIWPPLMVAIRMVGDISVPLLLFALGVRLSDSSLQAWRVGVLGALARPLIGFALALAIAWMLGLDSQQRALLLVFGALPPAVLNYVFAERYRQEPDKVASIVMIGNLASLLFIPLALGYVLD</sequence>
<dbReference type="InterPro" id="IPR004776">
    <property type="entry name" value="Mem_transp_PIN-like"/>
</dbReference>
<evidence type="ECO:0000256" key="1">
    <source>
        <dbReference type="ARBA" id="ARBA00004651"/>
    </source>
</evidence>
<evidence type="ECO:0000256" key="7">
    <source>
        <dbReference type="ARBA" id="ARBA00023136"/>
    </source>
</evidence>
<feature type="transmembrane region" description="Helical" evidence="8">
    <location>
        <begin position="175"/>
        <end position="196"/>
    </location>
</feature>
<keyword evidence="5 8" id="KW-0812">Transmembrane</keyword>
<dbReference type="Proteomes" id="UP000807785">
    <property type="component" value="Unassembled WGS sequence"/>
</dbReference>
<evidence type="ECO:0000256" key="4">
    <source>
        <dbReference type="ARBA" id="ARBA00022475"/>
    </source>
</evidence>
<gene>
    <name evidence="9" type="ORF">IPH26_04935</name>
</gene>
<evidence type="ECO:0000313" key="9">
    <source>
        <dbReference type="EMBL" id="MBK6972312.1"/>
    </source>
</evidence>
<reference evidence="9" key="1">
    <citation type="submission" date="2020-10" db="EMBL/GenBank/DDBJ databases">
        <title>Connecting structure to function with the recovery of over 1000 high-quality activated sludge metagenome-assembled genomes encoding full-length rRNA genes using long-read sequencing.</title>
        <authorList>
            <person name="Singleton C.M."/>
            <person name="Petriglieri F."/>
            <person name="Kristensen J.M."/>
            <person name="Kirkegaard R.H."/>
            <person name="Michaelsen T.Y."/>
            <person name="Andersen M.H."/>
            <person name="Karst S.M."/>
            <person name="Dueholm M.S."/>
            <person name="Nielsen P.H."/>
            <person name="Albertsen M."/>
        </authorList>
    </citation>
    <scope>NUCLEOTIDE SEQUENCE</scope>
    <source>
        <strain evidence="9">Bjer_18-Q3-R1-45_BAT3C.347</strain>
    </source>
</reference>
<feature type="transmembrane region" description="Helical" evidence="8">
    <location>
        <begin position="268"/>
        <end position="290"/>
    </location>
</feature>
<accession>A0A9D7E253</accession>
<feature type="transmembrane region" description="Helical" evidence="8">
    <location>
        <begin position="208"/>
        <end position="232"/>
    </location>
</feature>
<dbReference type="Pfam" id="PF03547">
    <property type="entry name" value="Mem_trans"/>
    <property type="match status" value="2"/>
</dbReference>
<dbReference type="Gene3D" id="1.20.1530.20">
    <property type="match status" value="1"/>
</dbReference>
<feature type="transmembrane region" description="Helical" evidence="8">
    <location>
        <begin position="238"/>
        <end position="256"/>
    </location>
</feature>
<dbReference type="GO" id="GO:0005886">
    <property type="term" value="C:plasma membrane"/>
    <property type="evidence" value="ECO:0007669"/>
    <property type="project" value="UniProtKB-SubCell"/>
</dbReference>
<evidence type="ECO:0000313" key="10">
    <source>
        <dbReference type="Proteomes" id="UP000807785"/>
    </source>
</evidence>
<dbReference type="InterPro" id="IPR038770">
    <property type="entry name" value="Na+/solute_symporter_sf"/>
</dbReference>
<keyword evidence="7 8" id="KW-0472">Membrane</keyword>
<organism evidence="9 10">
    <name type="scientific">Candidatus Methylophosphatis roskildensis</name>
    <dbReference type="NCBI Taxonomy" id="2899263"/>
    <lineage>
        <taxon>Bacteria</taxon>
        <taxon>Pseudomonadati</taxon>
        <taxon>Pseudomonadota</taxon>
        <taxon>Betaproteobacteria</taxon>
        <taxon>Nitrosomonadales</taxon>
        <taxon>Sterolibacteriaceae</taxon>
        <taxon>Candidatus Methylophosphatis</taxon>
    </lineage>
</organism>
<dbReference type="PANTHER" id="PTHR36838:SF1">
    <property type="entry name" value="SLR1864 PROTEIN"/>
    <property type="match status" value="1"/>
</dbReference>
<comment type="subcellular location">
    <subcellularLocation>
        <location evidence="1">Cell membrane</location>
        <topology evidence="1">Multi-pass membrane protein</topology>
    </subcellularLocation>
</comment>
<evidence type="ECO:0000256" key="8">
    <source>
        <dbReference type="SAM" id="Phobius"/>
    </source>
</evidence>
<feature type="transmembrane region" description="Helical" evidence="8">
    <location>
        <begin position="5"/>
        <end position="23"/>
    </location>
</feature>
<keyword evidence="6 8" id="KW-1133">Transmembrane helix</keyword>
<evidence type="ECO:0000256" key="6">
    <source>
        <dbReference type="ARBA" id="ARBA00022989"/>
    </source>
</evidence>
<dbReference type="PANTHER" id="PTHR36838">
    <property type="entry name" value="AUXIN EFFLUX CARRIER FAMILY PROTEIN"/>
    <property type="match status" value="1"/>
</dbReference>